<gene>
    <name evidence="2" type="ORF">KIH74_23990</name>
</gene>
<comment type="caution">
    <text evidence="2">The sequence shown here is derived from an EMBL/GenBank/DDBJ whole genome shotgun (WGS) entry which is preliminary data.</text>
</comment>
<reference evidence="2 3" key="1">
    <citation type="submission" date="2021-05" db="EMBL/GenBank/DDBJ databases">
        <title>Kineosporia and Streptomyces sp. nov. two new marine actinobacteria isolated from Coral.</title>
        <authorList>
            <person name="Buangrab K."/>
            <person name="Sutthacheep M."/>
            <person name="Yeemin T."/>
            <person name="Harunari E."/>
            <person name="Igarashi Y."/>
            <person name="Kanchanasin P."/>
            <person name="Tanasupawat S."/>
            <person name="Phongsopitanun W."/>
        </authorList>
    </citation>
    <scope>NUCLEOTIDE SEQUENCE [LARGE SCALE GENOMIC DNA]</scope>
    <source>
        <strain evidence="2 3">J2-2</strain>
    </source>
</reference>
<feature type="region of interest" description="Disordered" evidence="1">
    <location>
        <begin position="48"/>
        <end position="68"/>
    </location>
</feature>
<keyword evidence="3" id="KW-1185">Reference proteome</keyword>
<organism evidence="2 3">
    <name type="scientific">Kineosporia corallincola</name>
    <dbReference type="NCBI Taxonomy" id="2835133"/>
    <lineage>
        <taxon>Bacteria</taxon>
        <taxon>Bacillati</taxon>
        <taxon>Actinomycetota</taxon>
        <taxon>Actinomycetes</taxon>
        <taxon>Kineosporiales</taxon>
        <taxon>Kineosporiaceae</taxon>
        <taxon>Kineosporia</taxon>
    </lineage>
</organism>
<sequence>MPFRLNPLRRQQLGRLIDRAGLSLAPPQQAIPGYRAHVERWDIALRRLTAGDPNHTDPNNTDLPHENR</sequence>
<accession>A0ABS5TLP3</accession>
<name>A0ABS5TLP3_9ACTN</name>
<proteinExistence type="predicted"/>
<dbReference type="Proteomes" id="UP001197247">
    <property type="component" value="Unassembled WGS sequence"/>
</dbReference>
<evidence type="ECO:0000313" key="2">
    <source>
        <dbReference type="EMBL" id="MBT0772025.1"/>
    </source>
</evidence>
<evidence type="ECO:0000313" key="3">
    <source>
        <dbReference type="Proteomes" id="UP001197247"/>
    </source>
</evidence>
<dbReference type="RefSeq" id="WP_214158382.1">
    <property type="nucleotide sequence ID" value="NZ_JAHBAY010000010.1"/>
</dbReference>
<protein>
    <submittedName>
        <fullName evidence="2">Uncharacterized protein</fullName>
    </submittedName>
</protein>
<evidence type="ECO:0000256" key="1">
    <source>
        <dbReference type="SAM" id="MobiDB-lite"/>
    </source>
</evidence>
<dbReference type="EMBL" id="JAHBAY010000010">
    <property type="protein sequence ID" value="MBT0772025.1"/>
    <property type="molecule type" value="Genomic_DNA"/>
</dbReference>